<dbReference type="InterPro" id="IPR013087">
    <property type="entry name" value="Znf_C2H2_type"/>
</dbReference>
<feature type="region of interest" description="Disordered" evidence="1">
    <location>
        <begin position="166"/>
        <end position="224"/>
    </location>
</feature>
<comment type="caution">
    <text evidence="3">The sequence shown here is derived from an EMBL/GenBank/DDBJ whole genome shotgun (WGS) entry which is preliminary data.</text>
</comment>
<accession>A0AAJ0GBR2</accession>
<evidence type="ECO:0000313" key="3">
    <source>
        <dbReference type="EMBL" id="KAK3052386.1"/>
    </source>
</evidence>
<dbReference type="InterPro" id="IPR059095">
    <property type="entry name" value="Znf_C2H2_17_2nd"/>
</dbReference>
<feature type="domain" description="C2H2-type" evidence="2">
    <location>
        <begin position="477"/>
        <end position="507"/>
    </location>
</feature>
<feature type="domain" description="C2H2-type" evidence="2">
    <location>
        <begin position="441"/>
        <end position="467"/>
    </location>
</feature>
<dbReference type="SMART" id="SM00355">
    <property type="entry name" value="ZnF_C2H2"/>
    <property type="match status" value="2"/>
</dbReference>
<dbReference type="Pfam" id="PF26176">
    <property type="entry name" value="zf_C2H2_17_2"/>
    <property type="match status" value="1"/>
</dbReference>
<dbReference type="Pfam" id="PF26177">
    <property type="entry name" value="zf_C2H2_17_1st"/>
    <property type="match status" value="1"/>
</dbReference>
<feature type="region of interest" description="Disordered" evidence="1">
    <location>
        <begin position="340"/>
        <end position="372"/>
    </location>
</feature>
<keyword evidence="4" id="KW-1185">Reference proteome</keyword>
<dbReference type="Proteomes" id="UP001271007">
    <property type="component" value="Unassembled WGS sequence"/>
</dbReference>
<evidence type="ECO:0000313" key="4">
    <source>
        <dbReference type="Proteomes" id="UP001271007"/>
    </source>
</evidence>
<dbReference type="EMBL" id="JAWDJX010000021">
    <property type="protein sequence ID" value="KAK3052386.1"/>
    <property type="molecule type" value="Genomic_DNA"/>
</dbReference>
<evidence type="ECO:0000259" key="2">
    <source>
        <dbReference type="SMART" id="SM00355"/>
    </source>
</evidence>
<organism evidence="3 4">
    <name type="scientific">Extremus antarcticus</name>
    <dbReference type="NCBI Taxonomy" id="702011"/>
    <lineage>
        <taxon>Eukaryota</taxon>
        <taxon>Fungi</taxon>
        <taxon>Dikarya</taxon>
        <taxon>Ascomycota</taxon>
        <taxon>Pezizomycotina</taxon>
        <taxon>Dothideomycetes</taxon>
        <taxon>Dothideomycetidae</taxon>
        <taxon>Mycosphaerellales</taxon>
        <taxon>Extremaceae</taxon>
        <taxon>Extremus</taxon>
    </lineage>
</organism>
<gene>
    <name evidence="3" type="ORF">LTR09_006596</name>
</gene>
<feature type="compositionally biased region" description="Polar residues" evidence="1">
    <location>
        <begin position="349"/>
        <end position="363"/>
    </location>
</feature>
<name>A0AAJ0GBR2_9PEZI</name>
<dbReference type="InterPro" id="IPR059009">
    <property type="entry name" value="Znf_C2H2_17_1st"/>
</dbReference>
<dbReference type="Gene3D" id="3.30.160.60">
    <property type="entry name" value="Classic Zinc Finger"/>
    <property type="match status" value="1"/>
</dbReference>
<evidence type="ECO:0000256" key="1">
    <source>
        <dbReference type="SAM" id="MobiDB-lite"/>
    </source>
</evidence>
<proteinExistence type="predicted"/>
<protein>
    <recommendedName>
        <fullName evidence="2">C2H2-type domain-containing protein</fullName>
    </recommendedName>
</protein>
<feature type="compositionally biased region" description="Polar residues" evidence="1">
    <location>
        <begin position="186"/>
        <end position="222"/>
    </location>
</feature>
<reference evidence="3" key="1">
    <citation type="submission" date="2023-04" db="EMBL/GenBank/DDBJ databases">
        <title>Black Yeasts Isolated from many extreme environments.</title>
        <authorList>
            <person name="Coleine C."/>
            <person name="Stajich J.E."/>
            <person name="Selbmann L."/>
        </authorList>
    </citation>
    <scope>NUCLEOTIDE SEQUENCE</scope>
    <source>
        <strain evidence="3">CCFEE 5312</strain>
    </source>
</reference>
<feature type="region of interest" description="Disordered" evidence="1">
    <location>
        <begin position="524"/>
        <end position="594"/>
    </location>
</feature>
<sequence length="627" mass="68129">MSEETFAVSPGQDRSTTAQHFDSTWMTHGVPVTASGLAAQDKAMRSKTFQGPVVSELSPALSHESQSSYILPSSEFSFMAVPSWSSYESAMNSSPGVVTPVSMFGPSPAYGPPANPSDCTYACGPGFDSGPQPTMFLQGGQAGYPSRTFTGTQMQTLPMRPLLPRTETVGATSPLPASVPAGASTPHMQGSQRSHGVVSSVSTMTGQPQYEGQRSLSPNELSGQPAMVPLQASTLPYSAPRQTTAGHSTQQDFVSHSQYAGPVAMEPYDSSKDFDTFFDLDPAHASASPLALRLDLNIALGVMYKTDGRSSYMPGFDISYSMPTVMPGNFQTAQAQLAPYSHSGPEHSTGITKSVSPDRSAQPTGERDERKYRTDQLYFRGPHDDGLYHCPKVGEVPSCNHKPTTLKCQYEYDPSPPSAVDQLTDNVAHHSKYIDTHLKPFICKVGQCDDQKFSSTACLLRHEREAHGMHGHGDKPFLCLYDGCDRSVEGSGFPRRYNWLDHMKRVHDYVPAVEPVTVSNYLGSETSSQRNAGNRKRKSAAHPSAESAGQRQRTMPVPAPRAPRVFARPRMSARARMQSSQQAVGSQPMERTQHLVQVAPQVSYHEDGAQYHYATQGHAAELRRLSG</sequence>
<dbReference type="AlphaFoldDB" id="A0AAJ0GBR2"/>